<evidence type="ECO:0000256" key="1">
    <source>
        <dbReference type="SAM" id="MobiDB-lite"/>
    </source>
</evidence>
<dbReference type="AlphaFoldDB" id="A0A1D1YY15"/>
<evidence type="ECO:0000313" key="2">
    <source>
        <dbReference type="EMBL" id="JAT59531.1"/>
    </source>
</evidence>
<organism evidence="2">
    <name type="scientific">Anthurium amnicola</name>
    <dbReference type="NCBI Taxonomy" id="1678845"/>
    <lineage>
        <taxon>Eukaryota</taxon>
        <taxon>Viridiplantae</taxon>
        <taxon>Streptophyta</taxon>
        <taxon>Embryophyta</taxon>
        <taxon>Tracheophyta</taxon>
        <taxon>Spermatophyta</taxon>
        <taxon>Magnoliopsida</taxon>
        <taxon>Liliopsida</taxon>
        <taxon>Araceae</taxon>
        <taxon>Pothoideae</taxon>
        <taxon>Potheae</taxon>
        <taxon>Anthurium</taxon>
    </lineage>
</organism>
<proteinExistence type="predicted"/>
<accession>A0A1D1YY15</accession>
<sequence length="156" mass="17372">SVETGGGLKARSRKSGLTQKGGVMGGDPAVKGAGGHLRNLYLDQESGIWKCRHCIWTYQMNNSGIDNFQNHKGFCQGVVDVETLPLHGSLFDSQSKVSIRLVDGTQFTMHKYSKCGAASEMATDRSEASRIRREVLGNLVYFIPRSYMQFSNFRRF</sequence>
<reference evidence="2" key="1">
    <citation type="submission" date="2015-07" db="EMBL/GenBank/DDBJ databases">
        <title>Transcriptome Assembly of Anthurium amnicola.</title>
        <authorList>
            <person name="Suzuki J."/>
        </authorList>
    </citation>
    <scope>NUCLEOTIDE SEQUENCE</scope>
</reference>
<feature type="region of interest" description="Disordered" evidence="1">
    <location>
        <begin position="1"/>
        <end position="29"/>
    </location>
</feature>
<name>A0A1D1YY15_9ARAE</name>
<feature type="non-terminal residue" evidence="2">
    <location>
        <position position="1"/>
    </location>
</feature>
<gene>
    <name evidence="2" type="primary">pyrG_0</name>
    <name evidence="2" type="ORF">g.91115</name>
</gene>
<protein>
    <submittedName>
        <fullName evidence="2">CTP synthase</fullName>
    </submittedName>
</protein>
<dbReference type="EMBL" id="GDJX01008405">
    <property type="protein sequence ID" value="JAT59531.1"/>
    <property type="molecule type" value="Transcribed_RNA"/>
</dbReference>